<sequence>MPVADYPAGAWLRPRVIDDFEFVWMLRGRAVFHTARSDITLTPDVLLLVPPGVEHSFVWDPRRPSRHGYIHFRRDGLARDVQTRPMRDPLKGLCAYLIAEDRAVEDTVDFMLKVVSLGPPDEPGPLLGPALRAAIGYLRRYWAQMPLRRVSVTQLADAAHVSRGYLNRLFRDTFDMSAAAALEQLRCARAENLLARTDLTIDGIARQCGFADVSHFSRRFTLLHGIPPSAYRVFATTSVLDHPGIRRLNHLVAETA</sequence>
<dbReference type="InterPro" id="IPR003313">
    <property type="entry name" value="AraC-bd"/>
</dbReference>
<dbReference type="InterPro" id="IPR009057">
    <property type="entry name" value="Homeodomain-like_sf"/>
</dbReference>
<evidence type="ECO:0000256" key="1">
    <source>
        <dbReference type="ARBA" id="ARBA00023015"/>
    </source>
</evidence>
<evidence type="ECO:0000256" key="3">
    <source>
        <dbReference type="ARBA" id="ARBA00023163"/>
    </source>
</evidence>
<dbReference type="InterPro" id="IPR018060">
    <property type="entry name" value="HTH_AraC"/>
</dbReference>
<dbReference type="Pfam" id="PF02311">
    <property type="entry name" value="AraC_binding"/>
    <property type="match status" value="1"/>
</dbReference>
<evidence type="ECO:0000313" key="5">
    <source>
        <dbReference type="EMBL" id="MBP2330440.1"/>
    </source>
</evidence>
<dbReference type="InterPro" id="IPR037923">
    <property type="entry name" value="HTH-like"/>
</dbReference>
<keyword evidence="6" id="KW-1185">Reference proteome</keyword>
<protein>
    <submittedName>
        <fullName evidence="5">AraC-like DNA-binding protein</fullName>
    </submittedName>
</protein>
<comment type="caution">
    <text evidence="5">The sequence shown here is derived from an EMBL/GenBank/DDBJ whole genome shotgun (WGS) entry which is preliminary data.</text>
</comment>
<dbReference type="Proteomes" id="UP001519332">
    <property type="component" value="Unassembled WGS sequence"/>
</dbReference>
<dbReference type="PANTHER" id="PTHR46796">
    <property type="entry name" value="HTH-TYPE TRANSCRIPTIONAL ACTIVATOR RHAS-RELATED"/>
    <property type="match status" value="1"/>
</dbReference>
<name>A0ABS4U2M1_9PSEU</name>
<proteinExistence type="predicted"/>
<dbReference type="InterPro" id="IPR050204">
    <property type="entry name" value="AraC_XylS_family_regulators"/>
</dbReference>
<evidence type="ECO:0000256" key="2">
    <source>
        <dbReference type="ARBA" id="ARBA00023125"/>
    </source>
</evidence>
<keyword evidence="2" id="KW-0238">DNA-binding</keyword>
<keyword evidence="3" id="KW-0804">Transcription</keyword>
<dbReference type="SUPFAM" id="SSF46689">
    <property type="entry name" value="Homeodomain-like"/>
    <property type="match status" value="1"/>
</dbReference>
<dbReference type="Pfam" id="PF12833">
    <property type="entry name" value="HTH_18"/>
    <property type="match status" value="1"/>
</dbReference>
<evidence type="ECO:0000259" key="4">
    <source>
        <dbReference type="PROSITE" id="PS01124"/>
    </source>
</evidence>
<accession>A0ABS4U2M1</accession>
<dbReference type="EMBL" id="JAGINW010000001">
    <property type="protein sequence ID" value="MBP2330440.1"/>
    <property type="molecule type" value="Genomic_DNA"/>
</dbReference>
<dbReference type="Gene3D" id="1.10.10.60">
    <property type="entry name" value="Homeodomain-like"/>
    <property type="match status" value="1"/>
</dbReference>
<dbReference type="SMART" id="SM00342">
    <property type="entry name" value="HTH_ARAC"/>
    <property type="match status" value="1"/>
</dbReference>
<organism evidence="5 6">
    <name type="scientific">Kibdelosporangium banguiense</name>
    <dbReference type="NCBI Taxonomy" id="1365924"/>
    <lineage>
        <taxon>Bacteria</taxon>
        <taxon>Bacillati</taxon>
        <taxon>Actinomycetota</taxon>
        <taxon>Actinomycetes</taxon>
        <taxon>Pseudonocardiales</taxon>
        <taxon>Pseudonocardiaceae</taxon>
        <taxon>Kibdelosporangium</taxon>
    </lineage>
</organism>
<keyword evidence="1" id="KW-0805">Transcription regulation</keyword>
<dbReference type="SUPFAM" id="SSF51215">
    <property type="entry name" value="Regulatory protein AraC"/>
    <property type="match status" value="1"/>
</dbReference>
<feature type="domain" description="HTH araC/xylS-type" evidence="4">
    <location>
        <begin position="132"/>
        <end position="234"/>
    </location>
</feature>
<gene>
    <name evidence="5" type="ORF">JOF56_010825</name>
</gene>
<dbReference type="RefSeq" id="WP_209647051.1">
    <property type="nucleotide sequence ID" value="NZ_JAGINW010000001.1"/>
</dbReference>
<dbReference type="PROSITE" id="PS01124">
    <property type="entry name" value="HTH_ARAC_FAMILY_2"/>
    <property type="match status" value="1"/>
</dbReference>
<reference evidence="5 6" key="1">
    <citation type="submission" date="2021-03" db="EMBL/GenBank/DDBJ databases">
        <title>Sequencing the genomes of 1000 actinobacteria strains.</title>
        <authorList>
            <person name="Klenk H.-P."/>
        </authorList>
    </citation>
    <scope>NUCLEOTIDE SEQUENCE [LARGE SCALE GENOMIC DNA]</scope>
    <source>
        <strain evidence="5 6">DSM 46670</strain>
    </source>
</reference>
<evidence type="ECO:0000313" key="6">
    <source>
        <dbReference type="Proteomes" id="UP001519332"/>
    </source>
</evidence>